<dbReference type="RefSeq" id="XP_066699017.1">
    <property type="nucleotide sequence ID" value="XM_066842905.1"/>
</dbReference>
<evidence type="ECO:0000313" key="1">
    <source>
        <dbReference type="EMBL" id="KAK7950955.1"/>
    </source>
</evidence>
<proteinExistence type="predicted"/>
<reference evidence="1 2" key="1">
    <citation type="submission" date="2023-01" db="EMBL/GenBank/DDBJ databases">
        <title>Analysis of 21 Apiospora genomes using comparative genomics revels a genus with tremendous synthesis potential of carbohydrate active enzymes and secondary metabolites.</title>
        <authorList>
            <person name="Sorensen T."/>
        </authorList>
    </citation>
    <scope>NUCLEOTIDE SEQUENCE [LARGE SCALE GENOMIC DNA]</scope>
    <source>
        <strain evidence="1 2">CBS 24483</strain>
    </source>
</reference>
<evidence type="ECO:0000313" key="2">
    <source>
        <dbReference type="Proteomes" id="UP001391051"/>
    </source>
</evidence>
<sequence>MQKKSRHWALEHWDIRTGRATRINLNTAAHLNSGTWRREQRAQASIAACWALLGLQACLTPPATRSDHQNRHLAALVLQSILAGHGVGPGPTHAGQYRPFIPPSDW</sequence>
<name>A0ABR1QBQ3_9PEZI</name>
<protein>
    <submittedName>
        <fullName evidence="1">Uncharacterized protein</fullName>
    </submittedName>
</protein>
<gene>
    <name evidence="1" type="ORF">PG986_006683</name>
</gene>
<comment type="caution">
    <text evidence="1">The sequence shown here is derived from an EMBL/GenBank/DDBJ whole genome shotgun (WGS) entry which is preliminary data.</text>
</comment>
<dbReference type="Proteomes" id="UP001391051">
    <property type="component" value="Unassembled WGS sequence"/>
</dbReference>
<dbReference type="EMBL" id="JAQQWE010000005">
    <property type="protein sequence ID" value="KAK7950955.1"/>
    <property type="molecule type" value="Genomic_DNA"/>
</dbReference>
<organism evidence="1 2">
    <name type="scientific">Apiospora aurea</name>
    <dbReference type="NCBI Taxonomy" id="335848"/>
    <lineage>
        <taxon>Eukaryota</taxon>
        <taxon>Fungi</taxon>
        <taxon>Dikarya</taxon>
        <taxon>Ascomycota</taxon>
        <taxon>Pezizomycotina</taxon>
        <taxon>Sordariomycetes</taxon>
        <taxon>Xylariomycetidae</taxon>
        <taxon>Amphisphaeriales</taxon>
        <taxon>Apiosporaceae</taxon>
        <taxon>Apiospora</taxon>
    </lineage>
</organism>
<keyword evidence="2" id="KW-1185">Reference proteome</keyword>
<dbReference type="GeneID" id="92075967"/>
<accession>A0ABR1QBQ3</accession>